<accession>A0A2P6QMK4</accession>
<dbReference type="Proteomes" id="UP000238479">
    <property type="component" value="Chromosome 5"/>
</dbReference>
<reference evidence="1 2" key="1">
    <citation type="journal article" date="2018" name="Nat. Genet.">
        <title>The Rosa genome provides new insights in the design of modern roses.</title>
        <authorList>
            <person name="Bendahmane M."/>
        </authorList>
    </citation>
    <scope>NUCLEOTIDE SEQUENCE [LARGE SCALE GENOMIC DNA]</scope>
    <source>
        <strain evidence="2">cv. Old Blush</strain>
    </source>
</reference>
<protein>
    <submittedName>
        <fullName evidence="1">Uncharacterized protein</fullName>
    </submittedName>
</protein>
<proteinExistence type="predicted"/>
<name>A0A2P6QMK4_ROSCH</name>
<evidence type="ECO:0000313" key="2">
    <source>
        <dbReference type="Proteomes" id="UP000238479"/>
    </source>
</evidence>
<organism evidence="1 2">
    <name type="scientific">Rosa chinensis</name>
    <name type="common">China rose</name>
    <dbReference type="NCBI Taxonomy" id="74649"/>
    <lineage>
        <taxon>Eukaryota</taxon>
        <taxon>Viridiplantae</taxon>
        <taxon>Streptophyta</taxon>
        <taxon>Embryophyta</taxon>
        <taxon>Tracheophyta</taxon>
        <taxon>Spermatophyta</taxon>
        <taxon>Magnoliopsida</taxon>
        <taxon>eudicotyledons</taxon>
        <taxon>Gunneridae</taxon>
        <taxon>Pentapetalae</taxon>
        <taxon>rosids</taxon>
        <taxon>fabids</taxon>
        <taxon>Rosales</taxon>
        <taxon>Rosaceae</taxon>
        <taxon>Rosoideae</taxon>
        <taxon>Rosoideae incertae sedis</taxon>
        <taxon>Rosa</taxon>
    </lineage>
</organism>
<gene>
    <name evidence="1" type="ORF">RchiOBHm_Chr5g0079751</name>
</gene>
<dbReference type="AlphaFoldDB" id="A0A2P6QMK4"/>
<dbReference type="EMBL" id="PDCK01000043">
    <property type="protein sequence ID" value="PRQ35412.1"/>
    <property type="molecule type" value="Genomic_DNA"/>
</dbReference>
<keyword evidence="2" id="KW-1185">Reference proteome</keyword>
<evidence type="ECO:0000313" key="1">
    <source>
        <dbReference type="EMBL" id="PRQ35412.1"/>
    </source>
</evidence>
<dbReference type="Gramene" id="PRQ35412">
    <property type="protein sequence ID" value="PRQ35412"/>
    <property type="gene ID" value="RchiOBHm_Chr5g0079751"/>
</dbReference>
<comment type="caution">
    <text evidence="1">The sequence shown here is derived from an EMBL/GenBank/DDBJ whole genome shotgun (WGS) entry which is preliminary data.</text>
</comment>
<sequence length="74" mass="8777">MHLIFVWSNYLCQNPRFYSSKSLLGFENDKPKEEHEGGSFTVSYLFLDSSISLEEGLDWKFQALFLFISIEIWF</sequence>